<comment type="caution">
    <text evidence="1">The sequence shown here is derived from an EMBL/GenBank/DDBJ whole genome shotgun (WGS) entry which is preliminary data.</text>
</comment>
<gene>
    <name evidence="1" type="ORF">BDM02DRAFT_3081169</name>
</gene>
<feature type="non-terminal residue" evidence="1">
    <location>
        <position position="1"/>
    </location>
</feature>
<dbReference type="EMBL" id="MU117969">
    <property type="protein sequence ID" value="KAF9652334.1"/>
    <property type="molecule type" value="Genomic_DNA"/>
</dbReference>
<evidence type="ECO:0000313" key="1">
    <source>
        <dbReference type="EMBL" id="KAF9652334.1"/>
    </source>
</evidence>
<evidence type="ECO:0000313" key="2">
    <source>
        <dbReference type="Proteomes" id="UP000886501"/>
    </source>
</evidence>
<organism evidence="1 2">
    <name type="scientific">Thelephora ganbajun</name>
    <name type="common">Ganba fungus</name>
    <dbReference type="NCBI Taxonomy" id="370292"/>
    <lineage>
        <taxon>Eukaryota</taxon>
        <taxon>Fungi</taxon>
        <taxon>Dikarya</taxon>
        <taxon>Basidiomycota</taxon>
        <taxon>Agaricomycotina</taxon>
        <taxon>Agaricomycetes</taxon>
        <taxon>Thelephorales</taxon>
        <taxon>Thelephoraceae</taxon>
        <taxon>Thelephora</taxon>
    </lineage>
</organism>
<sequence>SSSKIIASRPKPVRKTNSRRGVGRTEALGRKDPVASARVRYTTTTPGTGKPTPVPAQTAEKIIVSNLPTDVNETQIKELFHSTIGPLKDVTLHYDPTGRSKGVANILFQRKGDGTKAYQQYNNRLIDGKRPMKIEIVVDPVNLPGQSLASRVAPAPAPATNGTTDAPRRGGPRRGRGRSARRRNERPNKTAADLDAEMEDYTAASNTPAA</sequence>
<reference evidence="1" key="2">
    <citation type="journal article" date="2020" name="Nat. Commun.">
        <title>Large-scale genome sequencing of mycorrhizal fungi provides insights into the early evolution of symbiotic traits.</title>
        <authorList>
            <person name="Miyauchi S."/>
            <person name="Kiss E."/>
            <person name="Kuo A."/>
            <person name="Drula E."/>
            <person name="Kohler A."/>
            <person name="Sanchez-Garcia M."/>
            <person name="Morin E."/>
            <person name="Andreopoulos B."/>
            <person name="Barry K.W."/>
            <person name="Bonito G."/>
            <person name="Buee M."/>
            <person name="Carver A."/>
            <person name="Chen C."/>
            <person name="Cichocki N."/>
            <person name="Clum A."/>
            <person name="Culley D."/>
            <person name="Crous P.W."/>
            <person name="Fauchery L."/>
            <person name="Girlanda M."/>
            <person name="Hayes R.D."/>
            <person name="Keri Z."/>
            <person name="LaButti K."/>
            <person name="Lipzen A."/>
            <person name="Lombard V."/>
            <person name="Magnuson J."/>
            <person name="Maillard F."/>
            <person name="Murat C."/>
            <person name="Nolan M."/>
            <person name="Ohm R.A."/>
            <person name="Pangilinan J."/>
            <person name="Pereira M.F."/>
            <person name="Perotto S."/>
            <person name="Peter M."/>
            <person name="Pfister S."/>
            <person name="Riley R."/>
            <person name="Sitrit Y."/>
            <person name="Stielow J.B."/>
            <person name="Szollosi G."/>
            <person name="Zifcakova L."/>
            <person name="Stursova M."/>
            <person name="Spatafora J.W."/>
            <person name="Tedersoo L."/>
            <person name="Vaario L.M."/>
            <person name="Yamada A."/>
            <person name="Yan M."/>
            <person name="Wang P."/>
            <person name="Xu J."/>
            <person name="Bruns T."/>
            <person name="Baldrian P."/>
            <person name="Vilgalys R."/>
            <person name="Dunand C."/>
            <person name="Henrissat B."/>
            <person name="Grigoriev I.V."/>
            <person name="Hibbett D."/>
            <person name="Nagy L.G."/>
            <person name="Martin F.M."/>
        </authorList>
    </citation>
    <scope>NUCLEOTIDE SEQUENCE</scope>
    <source>
        <strain evidence="1">P2</strain>
    </source>
</reference>
<feature type="non-terminal residue" evidence="1">
    <location>
        <position position="210"/>
    </location>
</feature>
<reference evidence="1" key="1">
    <citation type="submission" date="2019-10" db="EMBL/GenBank/DDBJ databases">
        <authorList>
            <consortium name="DOE Joint Genome Institute"/>
            <person name="Kuo A."/>
            <person name="Miyauchi S."/>
            <person name="Kiss E."/>
            <person name="Drula E."/>
            <person name="Kohler A."/>
            <person name="Sanchez-Garcia M."/>
            <person name="Andreopoulos B."/>
            <person name="Barry K.W."/>
            <person name="Bonito G."/>
            <person name="Buee M."/>
            <person name="Carver A."/>
            <person name="Chen C."/>
            <person name="Cichocki N."/>
            <person name="Clum A."/>
            <person name="Culley D."/>
            <person name="Crous P.W."/>
            <person name="Fauchery L."/>
            <person name="Girlanda M."/>
            <person name="Hayes R."/>
            <person name="Keri Z."/>
            <person name="Labutti K."/>
            <person name="Lipzen A."/>
            <person name="Lombard V."/>
            <person name="Magnuson J."/>
            <person name="Maillard F."/>
            <person name="Morin E."/>
            <person name="Murat C."/>
            <person name="Nolan M."/>
            <person name="Ohm R."/>
            <person name="Pangilinan J."/>
            <person name="Pereira M."/>
            <person name="Perotto S."/>
            <person name="Peter M."/>
            <person name="Riley R."/>
            <person name="Sitrit Y."/>
            <person name="Stielow B."/>
            <person name="Szollosi G."/>
            <person name="Zifcakova L."/>
            <person name="Stursova M."/>
            <person name="Spatafora J.W."/>
            <person name="Tedersoo L."/>
            <person name="Vaario L.-M."/>
            <person name="Yamada A."/>
            <person name="Yan M."/>
            <person name="Wang P."/>
            <person name="Xu J."/>
            <person name="Bruns T."/>
            <person name="Baldrian P."/>
            <person name="Vilgalys R."/>
            <person name="Henrissat B."/>
            <person name="Grigoriev I.V."/>
            <person name="Hibbett D."/>
            <person name="Nagy L.G."/>
            <person name="Martin F.M."/>
        </authorList>
    </citation>
    <scope>NUCLEOTIDE SEQUENCE</scope>
    <source>
        <strain evidence="1">P2</strain>
    </source>
</reference>
<protein>
    <submittedName>
        <fullName evidence="1">Uncharacterized protein</fullName>
    </submittedName>
</protein>
<keyword evidence="2" id="KW-1185">Reference proteome</keyword>
<accession>A0ACB6ZS09</accession>
<proteinExistence type="predicted"/>
<dbReference type="Proteomes" id="UP000886501">
    <property type="component" value="Unassembled WGS sequence"/>
</dbReference>
<name>A0ACB6ZS09_THEGA</name>